<protein>
    <recommendedName>
        <fullName evidence="5">Zn(2)-C6 fungal-type domain-containing protein</fullName>
    </recommendedName>
</protein>
<keyword evidence="7" id="KW-1185">Reference proteome</keyword>
<dbReference type="Gene3D" id="4.10.240.10">
    <property type="entry name" value="Zn(2)-C6 fungal-type DNA-binding domain"/>
    <property type="match status" value="1"/>
</dbReference>
<keyword evidence="2" id="KW-0804">Transcription</keyword>
<evidence type="ECO:0000256" key="1">
    <source>
        <dbReference type="ARBA" id="ARBA00023015"/>
    </source>
</evidence>
<feature type="region of interest" description="Disordered" evidence="4">
    <location>
        <begin position="1"/>
        <end position="23"/>
    </location>
</feature>
<dbReference type="PANTHER" id="PTHR47840:SF1">
    <property type="entry name" value="ZN(II)2CYS6 TRANSCRIPTION FACTOR (EUROFUNG)"/>
    <property type="match status" value="1"/>
</dbReference>
<gene>
    <name evidence="6" type="ORF">NW755_009472</name>
</gene>
<evidence type="ECO:0000256" key="4">
    <source>
        <dbReference type="SAM" id="MobiDB-lite"/>
    </source>
</evidence>
<evidence type="ECO:0000256" key="3">
    <source>
        <dbReference type="ARBA" id="ARBA00023242"/>
    </source>
</evidence>
<evidence type="ECO:0000259" key="5">
    <source>
        <dbReference type="PROSITE" id="PS50048"/>
    </source>
</evidence>
<accession>A0A9W8R1S1</accession>
<evidence type="ECO:0000313" key="6">
    <source>
        <dbReference type="EMBL" id="KAJ4183932.1"/>
    </source>
</evidence>
<evidence type="ECO:0000313" key="7">
    <source>
        <dbReference type="Proteomes" id="UP001152087"/>
    </source>
</evidence>
<dbReference type="PANTHER" id="PTHR47840">
    <property type="entry name" value="ZN(II)2CYS6 TRANSCRIPTION FACTOR (EUROFUNG)-RELATED"/>
    <property type="match status" value="1"/>
</dbReference>
<keyword evidence="3" id="KW-0539">Nucleus</keyword>
<dbReference type="InterPro" id="IPR036864">
    <property type="entry name" value="Zn2-C6_fun-type_DNA-bd_sf"/>
</dbReference>
<keyword evidence="1" id="KW-0805">Transcription regulation</keyword>
<name>A0A9W8R1S1_9HYPO</name>
<evidence type="ECO:0000256" key="2">
    <source>
        <dbReference type="ARBA" id="ARBA00023163"/>
    </source>
</evidence>
<dbReference type="Proteomes" id="UP001152087">
    <property type="component" value="Unassembled WGS sequence"/>
</dbReference>
<feature type="domain" description="Zn(2)-C6 fungal-type" evidence="5">
    <location>
        <begin position="31"/>
        <end position="64"/>
    </location>
</feature>
<dbReference type="GO" id="GO:0008270">
    <property type="term" value="F:zinc ion binding"/>
    <property type="evidence" value="ECO:0007669"/>
    <property type="project" value="InterPro"/>
</dbReference>
<dbReference type="EMBL" id="JAOQAV010000028">
    <property type="protein sequence ID" value="KAJ4183932.1"/>
    <property type="molecule type" value="Genomic_DNA"/>
</dbReference>
<dbReference type="GO" id="GO:0000981">
    <property type="term" value="F:DNA-binding transcription factor activity, RNA polymerase II-specific"/>
    <property type="evidence" value="ECO:0007669"/>
    <property type="project" value="InterPro"/>
</dbReference>
<dbReference type="InterPro" id="IPR001138">
    <property type="entry name" value="Zn2Cys6_DnaBD"/>
</dbReference>
<dbReference type="PROSITE" id="PS50048">
    <property type="entry name" value="ZN2_CY6_FUNGAL_2"/>
    <property type="match status" value="1"/>
</dbReference>
<sequence length="111" mass="12370">MENTASIVREPSLDGSAPALKPRKLRKGTQSCWECKRRKARCTFSAATKDVCEGCKRRGTECNHDGGITEIGQAGPSHQNFGPAVSFVNDHVKTHREMPKKRLLHTQDPRQ</sequence>
<dbReference type="Pfam" id="PF00172">
    <property type="entry name" value="Zn_clus"/>
    <property type="match status" value="1"/>
</dbReference>
<reference evidence="6" key="1">
    <citation type="submission" date="2022-09" db="EMBL/GenBank/DDBJ databases">
        <title>Fusarium specimens isolated from Avocado Roots.</title>
        <authorList>
            <person name="Stajich J."/>
            <person name="Roper C."/>
            <person name="Heimlech-Rivalta G."/>
        </authorList>
    </citation>
    <scope>NUCLEOTIDE SEQUENCE</scope>
    <source>
        <strain evidence="6">A02</strain>
    </source>
</reference>
<dbReference type="SUPFAM" id="SSF57701">
    <property type="entry name" value="Zn2/Cys6 DNA-binding domain"/>
    <property type="match status" value="1"/>
</dbReference>
<organism evidence="6 7">
    <name type="scientific">Fusarium falciforme</name>
    <dbReference type="NCBI Taxonomy" id="195108"/>
    <lineage>
        <taxon>Eukaryota</taxon>
        <taxon>Fungi</taxon>
        <taxon>Dikarya</taxon>
        <taxon>Ascomycota</taxon>
        <taxon>Pezizomycotina</taxon>
        <taxon>Sordariomycetes</taxon>
        <taxon>Hypocreomycetidae</taxon>
        <taxon>Hypocreales</taxon>
        <taxon>Nectriaceae</taxon>
        <taxon>Fusarium</taxon>
        <taxon>Fusarium solani species complex</taxon>
    </lineage>
</organism>
<dbReference type="AlphaFoldDB" id="A0A9W8R1S1"/>
<dbReference type="PROSITE" id="PS00463">
    <property type="entry name" value="ZN2_CY6_FUNGAL_1"/>
    <property type="match status" value="1"/>
</dbReference>
<proteinExistence type="predicted"/>
<comment type="caution">
    <text evidence="6">The sequence shown here is derived from an EMBL/GenBank/DDBJ whole genome shotgun (WGS) entry which is preliminary data.</text>
</comment>